<dbReference type="HOGENOM" id="CLU_2985464_0_0_2"/>
<dbReference type="STRING" id="572546.Arcpr_1221"/>
<dbReference type="AlphaFoldDB" id="D2RDS9"/>
<dbReference type="PaxDb" id="572546-Arcpr_1221"/>
<name>D2RDS9_ARCPA</name>
<sequence>MDPQIVSVKVYAETVRSKATCSDLGPVRSIFEVYANGREKLFFNHIKIYHGNTKRNW</sequence>
<evidence type="ECO:0000313" key="2">
    <source>
        <dbReference type="Proteomes" id="UP000001901"/>
    </source>
</evidence>
<dbReference type="Proteomes" id="UP000001901">
    <property type="component" value="Chromosome"/>
</dbReference>
<proteinExistence type="predicted"/>
<keyword evidence="2" id="KW-1185">Reference proteome</keyword>
<protein>
    <submittedName>
        <fullName evidence="1">Uncharacterized protein</fullName>
    </submittedName>
</protein>
<gene>
    <name evidence="1" type="ordered locus">Arcpr_1221</name>
</gene>
<accession>D2RDS9</accession>
<organism evidence="1 2">
    <name type="scientific">Archaeoglobus profundus (strain DSM 5631 / JCM 9629 / NBRC 100127 / Av18)</name>
    <dbReference type="NCBI Taxonomy" id="572546"/>
    <lineage>
        <taxon>Archaea</taxon>
        <taxon>Methanobacteriati</taxon>
        <taxon>Methanobacteriota</taxon>
        <taxon>Archaeoglobi</taxon>
        <taxon>Archaeoglobales</taxon>
        <taxon>Archaeoglobaceae</taxon>
        <taxon>Archaeoglobus</taxon>
    </lineage>
</organism>
<reference evidence="1 2" key="1">
    <citation type="journal article" date="2010" name="Stand. Genomic Sci.">
        <title>Complete genome sequence of Archaeoglobus profundus type strain (AV18).</title>
        <authorList>
            <person name="von Jan M."/>
            <person name="Lapidus A."/>
            <person name="Del Rio T.G."/>
            <person name="Copeland A."/>
            <person name="Tice H."/>
            <person name="Cheng J.F."/>
            <person name="Lucas S."/>
            <person name="Chen F."/>
            <person name="Nolan M."/>
            <person name="Goodwin L."/>
            <person name="Han C."/>
            <person name="Pitluck S."/>
            <person name="Liolios K."/>
            <person name="Ivanova N."/>
            <person name="Mavromatis K."/>
            <person name="Ovchinnikova G."/>
            <person name="Chertkov O."/>
            <person name="Pati A."/>
            <person name="Chen A."/>
            <person name="Palaniappan K."/>
            <person name="Land M."/>
            <person name="Hauser L."/>
            <person name="Chang Y.J."/>
            <person name="Jeffries C.D."/>
            <person name="Saunders E."/>
            <person name="Brettin T."/>
            <person name="Detter J.C."/>
            <person name="Chain P."/>
            <person name="Eichinger K."/>
            <person name="Huber H."/>
            <person name="Spring S."/>
            <person name="Rohde M."/>
            <person name="Goker M."/>
            <person name="Wirth R."/>
            <person name="Woyke T."/>
            <person name="Bristow J."/>
            <person name="Eisen J.A."/>
            <person name="Markowitz V."/>
            <person name="Hugenholtz P."/>
            <person name="Kyrpides N.C."/>
            <person name="Klenk H.P."/>
        </authorList>
    </citation>
    <scope>NUCLEOTIDE SEQUENCE [LARGE SCALE GENOMIC DNA]</scope>
    <source>
        <strain evidence="2">DSM 5631 / JCM 9629 / NBRC 100127 / Av18</strain>
    </source>
</reference>
<dbReference type="EMBL" id="CP001857">
    <property type="protein sequence ID" value="ADB58273.1"/>
    <property type="molecule type" value="Genomic_DNA"/>
</dbReference>
<evidence type="ECO:0000313" key="1">
    <source>
        <dbReference type="EMBL" id="ADB58273.1"/>
    </source>
</evidence>
<dbReference type="KEGG" id="apo:Arcpr_1221"/>